<keyword evidence="2" id="KW-1185">Reference proteome</keyword>
<dbReference type="EMBL" id="CAJVQC010179804">
    <property type="protein sequence ID" value="CAG8852068.1"/>
    <property type="molecule type" value="Genomic_DNA"/>
</dbReference>
<organism evidence="1 2">
    <name type="scientific">Racocetra persica</name>
    <dbReference type="NCBI Taxonomy" id="160502"/>
    <lineage>
        <taxon>Eukaryota</taxon>
        <taxon>Fungi</taxon>
        <taxon>Fungi incertae sedis</taxon>
        <taxon>Mucoromycota</taxon>
        <taxon>Glomeromycotina</taxon>
        <taxon>Glomeromycetes</taxon>
        <taxon>Diversisporales</taxon>
        <taxon>Gigasporaceae</taxon>
        <taxon>Racocetra</taxon>
    </lineage>
</organism>
<proteinExistence type="predicted"/>
<dbReference type="Proteomes" id="UP000789920">
    <property type="component" value="Unassembled WGS sequence"/>
</dbReference>
<accession>A0ACA9SYZ9</accession>
<gene>
    <name evidence="1" type="ORF">RPERSI_LOCUS36886</name>
</gene>
<reference evidence="1" key="1">
    <citation type="submission" date="2021-06" db="EMBL/GenBank/DDBJ databases">
        <authorList>
            <person name="Kallberg Y."/>
            <person name="Tangrot J."/>
            <person name="Rosling A."/>
        </authorList>
    </citation>
    <scope>NUCLEOTIDE SEQUENCE</scope>
    <source>
        <strain evidence="1">MA461A</strain>
    </source>
</reference>
<comment type="caution">
    <text evidence="1">The sequence shown here is derived from an EMBL/GenBank/DDBJ whole genome shotgun (WGS) entry which is preliminary data.</text>
</comment>
<evidence type="ECO:0000313" key="2">
    <source>
        <dbReference type="Proteomes" id="UP000789920"/>
    </source>
</evidence>
<sequence>TWDLRKKSIVYVLKGHQDTISGIKLSPDGSYLLSNAMDDTVRIWDVKPFAPANRLLKIFE</sequence>
<evidence type="ECO:0000313" key="1">
    <source>
        <dbReference type="EMBL" id="CAG8852068.1"/>
    </source>
</evidence>
<feature type="non-terminal residue" evidence="1">
    <location>
        <position position="60"/>
    </location>
</feature>
<feature type="non-terminal residue" evidence="1">
    <location>
        <position position="1"/>
    </location>
</feature>
<name>A0ACA9SYZ9_9GLOM</name>
<protein>
    <submittedName>
        <fullName evidence="1">35964_t:CDS:1</fullName>
    </submittedName>
</protein>